<keyword evidence="1" id="KW-0812">Transmembrane</keyword>
<protein>
    <submittedName>
        <fullName evidence="2">Uncharacterized protein</fullName>
    </submittedName>
</protein>
<feature type="transmembrane region" description="Helical" evidence="1">
    <location>
        <begin position="12"/>
        <end position="33"/>
    </location>
</feature>
<dbReference type="AlphaFoldDB" id="A0A8T0G0N4"/>
<evidence type="ECO:0000313" key="2">
    <source>
        <dbReference type="EMBL" id="KAF8796562.1"/>
    </source>
</evidence>
<accession>A0A8T0G0N4</accession>
<keyword evidence="1" id="KW-0472">Membrane</keyword>
<name>A0A8T0G0N4_ARGBR</name>
<reference evidence="2" key="2">
    <citation type="submission" date="2020-06" db="EMBL/GenBank/DDBJ databases">
        <authorList>
            <person name="Sheffer M."/>
        </authorList>
    </citation>
    <scope>NUCLEOTIDE SEQUENCE</scope>
</reference>
<dbReference type="Proteomes" id="UP000807504">
    <property type="component" value="Unassembled WGS sequence"/>
</dbReference>
<keyword evidence="1" id="KW-1133">Transmembrane helix</keyword>
<keyword evidence="3" id="KW-1185">Reference proteome</keyword>
<evidence type="ECO:0000256" key="1">
    <source>
        <dbReference type="SAM" id="Phobius"/>
    </source>
</evidence>
<comment type="caution">
    <text evidence="2">The sequence shown here is derived from an EMBL/GenBank/DDBJ whole genome shotgun (WGS) entry which is preliminary data.</text>
</comment>
<organism evidence="2 3">
    <name type="scientific">Argiope bruennichi</name>
    <name type="common">Wasp spider</name>
    <name type="synonym">Aranea bruennichi</name>
    <dbReference type="NCBI Taxonomy" id="94029"/>
    <lineage>
        <taxon>Eukaryota</taxon>
        <taxon>Metazoa</taxon>
        <taxon>Ecdysozoa</taxon>
        <taxon>Arthropoda</taxon>
        <taxon>Chelicerata</taxon>
        <taxon>Arachnida</taxon>
        <taxon>Araneae</taxon>
        <taxon>Araneomorphae</taxon>
        <taxon>Entelegynae</taxon>
        <taxon>Araneoidea</taxon>
        <taxon>Araneidae</taxon>
        <taxon>Argiope</taxon>
    </lineage>
</organism>
<sequence length="131" mass="14954">MDESSIFSLSPGVFFLGLIVILFCILFTCIIIGKLCRQLDGNRHISATKSVQAQDERMHFENDKPPPYESLPPSYTEAICLNRDVWLQFKSFQKHSTNGFGNNIIEYESSCIQSQIKLFPILICLELHPLD</sequence>
<reference evidence="2" key="1">
    <citation type="journal article" date="2020" name="bioRxiv">
        <title>Chromosome-level reference genome of the European wasp spider Argiope bruennichi: a resource for studies on range expansion and evolutionary adaptation.</title>
        <authorList>
            <person name="Sheffer M.M."/>
            <person name="Hoppe A."/>
            <person name="Krehenwinkel H."/>
            <person name="Uhl G."/>
            <person name="Kuss A.W."/>
            <person name="Jensen L."/>
            <person name="Jensen C."/>
            <person name="Gillespie R.G."/>
            <person name="Hoff K.J."/>
            <person name="Prost S."/>
        </authorList>
    </citation>
    <scope>NUCLEOTIDE SEQUENCE</scope>
</reference>
<dbReference type="EMBL" id="JABXBU010000001">
    <property type="protein sequence ID" value="KAF8796562.1"/>
    <property type="molecule type" value="Genomic_DNA"/>
</dbReference>
<proteinExistence type="predicted"/>
<gene>
    <name evidence="2" type="ORF">HNY73_000922</name>
</gene>
<evidence type="ECO:0000313" key="3">
    <source>
        <dbReference type="Proteomes" id="UP000807504"/>
    </source>
</evidence>